<evidence type="ECO:0000313" key="3">
    <source>
        <dbReference type="Proteomes" id="UP000295680"/>
    </source>
</evidence>
<organism evidence="2 3">
    <name type="scientific">Actinocrispum wychmicini</name>
    <dbReference type="NCBI Taxonomy" id="1213861"/>
    <lineage>
        <taxon>Bacteria</taxon>
        <taxon>Bacillati</taxon>
        <taxon>Actinomycetota</taxon>
        <taxon>Actinomycetes</taxon>
        <taxon>Pseudonocardiales</taxon>
        <taxon>Pseudonocardiaceae</taxon>
        <taxon>Actinocrispum</taxon>
    </lineage>
</organism>
<protein>
    <submittedName>
        <fullName evidence="2">Uncharacterized protein</fullName>
    </submittedName>
</protein>
<reference evidence="2 3" key="1">
    <citation type="submission" date="2019-03" db="EMBL/GenBank/DDBJ databases">
        <title>Genomic Encyclopedia of Type Strains, Phase IV (KMG-IV): sequencing the most valuable type-strain genomes for metagenomic binning, comparative biology and taxonomic classification.</title>
        <authorList>
            <person name="Goeker M."/>
        </authorList>
    </citation>
    <scope>NUCLEOTIDE SEQUENCE [LARGE SCALE GENOMIC DNA]</scope>
    <source>
        <strain evidence="2 3">DSM 45934</strain>
    </source>
</reference>
<keyword evidence="3" id="KW-1185">Reference proteome</keyword>
<dbReference type="EMBL" id="SLWS01000026">
    <property type="protein sequence ID" value="TCO43788.1"/>
    <property type="molecule type" value="Genomic_DNA"/>
</dbReference>
<dbReference type="Proteomes" id="UP000295680">
    <property type="component" value="Unassembled WGS sequence"/>
</dbReference>
<gene>
    <name evidence="2" type="ORF">EV192_1263</name>
</gene>
<dbReference type="AlphaFoldDB" id="A0A4R2IJ13"/>
<feature type="compositionally biased region" description="Basic and acidic residues" evidence="1">
    <location>
        <begin position="1"/>
        <end position="12"/>
    </location>
</feature>
<proteinExistence type="predicted"/>
<name>A0A4R2IJ13_9PSEU</name>
<evidence type="ECO:0000313" key="2">
    <source>
        <dbReference type="EMBL" id="TCO43788.1"/>
    </source>
</evidence>
<accession>A0A4R2IJ13</accession>
<feature type="region of interest" description="Disordered" evidence="1">
    <location>
        <begin position="83"/>
        <end position="136"/>
    </location>
</feature>
<feature type="compositionally biased region" description="Polar residues" evidence="1">
    <location>
        <begin position="102"/>
        <end position="126"/>
    </location>
</feature>
<sequence>MRPAAVHDRSVAPDRINTTRPSVGPSCRSAGLSGVKVSGPAAMPSGTQQKPANPTGTVGLGAMKTGAPVHSQLLAFDARSRTGATMQRTEGPPVDHRGQLSFAGTTARPEQSHSGQLRCSTGQLKRSGTRRHPRAETAAHHRLIGDDYRLWSHAINASAGRHLNTRRKSHSRMLRTGAMGAMIRIVPGGLLTERVQADHSTLLAGGVGVVLRACCPCPCSDRESTVRDIRGRGARGERHGG</sequence>
<evidence type="ECO:0000256" key="1">
    <source>
        <dbReference type="SAM" id="MobiDB-lite"/>
    </source>
</evidence>
<feature type="compositionally biased region" description="Polar residues" evidence="1">
    <location>
        <begin position="45"/>
        <end position="56"/>
    </location>
</feature>
<feature type="region of interest" description="Disordered" evidence="1">
    <location>
        <begin position="1"/>
        <end position="57"/>
    </location>
</feature>
<comment type="caution">
    <text evidence="2">The sequence shown here is derived from an EMBL/GenBank/DDBJ whole genome shotgun (WGS) entry which is preliminary data.</text>
</comment>